<organism evidence="1">
    <name type="scientific">Albugo laibachii Nc14</name>
    <dbReference type="NCBI Taxonomy" id="890382"/>
    <lineage>
        <taxon>Eukaryota</taxon>
        <taxon>Sar</taxon>
        <taxon>Stramenopiles</taxon>
        <taxon>Oomycota</taxon>
        <taxon>Peronosporomycetes</taxon>
        <taxon>Albuginales</taxon>
        <taxon>Albuginaceae</taxon>
        <taxon>Albugo</taxon>
    </lineage>
</organism>
<name>F0WRY8_9STRA</name>
<dbReference type="HOGENOM" id="CLU_2101473_0_0_1"/>
<proteinExistence type="predicted"/>
<dbReference type="EMBL" id="FR824267">
    <property type="protein sequence ID" value="CCA24105.1"/>
    <property type="molecule type" value="Genomic_DNA"/>
</dbReference>
<reference evidence="1" key="2">
    <citation type="submission" date="2011-02" db="EMBL/GenBank/DDBJ databases">
        <authorList>
            <person name="MacLean D."/>
        </authorList>
    </citation>
    <scope>NUCLEOTIDE SEQUENCE</scope>
</reference>
<accession>F0WRY8</accession>
<evidence type="ECO:0000313" key="1">
    <source>
        <dbReference type="EMBL" id="CCA24105.1"/>
    </source>
</evidence>
<gene>
    <name evidence="1" type="primary">AlNc14C222G9131</name>
    <name evidence="1" type="ORF">ALNC14_102490</name>
</gene>
<protein>
    <submittedName>
        <fullName evidence="1">AlNc14C222G9131 protein</fullName>
    </submittedName>
</protein>
<dbReference type="AlphaFoldDB" id="F0WRY8"/>
<sequence length="116" mass="13471">MTPDRMSSIAWMYVSLLNNSYLNKNEAPHESIVSTAEGFSRSKMSPKNSFGFKKFGKATTRWKELKEEFCSVDPVFAGMVATIGQVLYTYYLFFWQVYPETVLIDHPVRENEHKFP</sequence>
<reference evidence="1" key="1">
    <citation type="journal article" date="2011" name="PLoS Biol.">
        <title>Gene gain and loss during evolution of obligate parasitism in the white rust pathogen of Arabidopsis thaliana.</title>
        <authorList>
            <person name="Kemen E."/>
            <person name="Gardiner A."/>
            <person name="Schultz-Larsen T."/>
            <person name="Kemen A.C."/>
            <person name="Balmuth A.L."/>
            <person name="Robert-Seilaniantz A."/>
            <person name="Bailey K."/>
            <person name="Holub E."/>
            <person name="Studholme D.J."/>
            <person name="Maclean D."/>
            <person name="Jones J.D."/>
        </authorList>
    </citation>
    <scope>NUCLEOTIDE SEQUENCE</scope>
</reference>